<reference evidence="1" key="1">
    <citation type="submission" date="2020-10" db="EMBL/GenBank/DDBJ databases">
        <authorList>
            <person name="Gilroy R."/>
        </authorList>
    </citation>
    <scope>NUCLEOTIDE SEQUENCE</scope>
    <source>
        <strain evidence="1">10037</strain>
    </source>
</reference>
<dbReference type="AlphaFoldDB" id="A0A9D9NA82"/>
<dbReference type="Proteomes" id="UP000823597">
    <property type="component" value="Unassembled WGS sequence"/>
</dbReference>
<dbReference type="EMBL" id="JADIME010000073">
    <property type="protein sequence ID" value="MBO8465695.1"/>
    <property type="molecule type" value="Genomic_DNA"/>
</dbReference>
<accession>A0A9D9NA82</accession>
<evidence type="ECO:0000313" key="1">
    <source>
        <dbReference type="EMBL" id="MBO8465695.1"/>
    </source>
</evidence>
<comment type="caution">
    <text evidence="1">The sequence shown here is derived from an EMBL/GenBank/DDBJ whole genome shotgun (WGS) entry which is preliminary data.</text>
</comment>
<reference evidence="1" key="2">
    <citation type="journal article" date="2021" name="PeerJ">
        <title>Extensive microbial diversity within the chicken gut microbiome revealed by metagenomics and culture.</title>
        <authorList>
            <person name="Gilroy R."/>
            <person name="Ravi A."/>
            <person name="Getino M."/>
            <person name="Pursley I."/>
            <person name="Horton D.L."/>
            <person name="Alikhan N.F."/>
            <person name="Baker D."/>
            <person name="Gharbi K."/>
            <person name="Hall N."/>
            <person name="Watson M."/>
            <person name="Adriaenssens E.M."/>
            <person name="Foster-Nyarko E."/>
            <person name="Jarju S."/>
            <person name="Secka A."/>
            <person name="Antonio M."/>
            <person name="Oren A."/>
            <person name="Chaudhuri R.R."/>
            <person name="La Ragione R."/>
            <person name="Hildebrand F."/>
            <person name="Pallen M.J."/>
        </authorList>
    </citation>
    <scope>NUCLEOTIDE SEQUENCE</scope>
    <source>
        <strain evidence="1">10037</strain>
    </source>
</reference>
<gene>
    <name evidence="1" type="ORF">IAB93_06845</name>
</gene>
<proteinExistence type="predicted"/>
<protein>
    <submittedName>
        <fullName evidence="1">Uncharacterized protein</fullName>
    </submittedName>
</protein>
<evidence type="ECO:0000313" key="2">
    <source>
        <dbReference type="Proteomes" id="UP000823597"/>
    </source>
</evidence>
<organism evidence="1 2">
    <name type="scientific">Candidatus Merdivivens pullistercoris</name>
    <dbReference type="NCBI Taxonomy" id="2840873"/>
    <lineage>
        <taxon>Bacteria</taxon>
        <taxon>Pseudomonadati</taxon>
        <taxon>Bacteroidota</taxon>
        <taxon>Bacteroidia</taxon>
        <taxon>Bacteroidales</taxon>
        <taxon>Muribaculaceae</taxon>
        <taxon>Muribaculaceae incertae sedis</taxon>
        <taxon>Candidatus Merdivivens</taxon>
    </lineage>
</organism>
<name>A0A9D9NA82_9BACT</name>
<sequence length="260" mass="28632">MVAQRTFEKILNSFSFFTSGLTDEEIMGEVIDQLGLLIIFMIDQGDAEGEITGLMPGHNYYAVAFGVESGTYTYNSALAKEPFTTLPSEPTDAYATGKVTYWDINDLAAYKPEYAALLKDESKPIIAAVEIEYNEEAESCYYALWVGDVTADPDMTFDQTIMNGKTAKKGDPVSLFYLTREQLSTLSVIAVDSDSNYGDMYMEVITLTEEGMSQDFALFDEYYAAQGQSSVKSASAETISEPASFGKQEITGHGALYYSK</sequence>